<name>A0A9D4PU16_RHISA</name>
<keyword evidence="3" id="KW-1185">Reference proteome</keyword>
<proteinExistence type="predicted"/>
<protein>
    <recommendedName>
        <fullName evidence="1">Myb/SANT-like DNA-binding domain-containing protein</fullName>
    </recommendedName>
</protein>
<dbReference type="Proteomes" id="UP000821837">
    <property type="component" value="Chromosome 5"/>
</dbReference>
<feature type="domain" description="Myb/SANT-like DNA-binding" evidence="1">
    <location>
        <begin position="2"/>
        <end position="59"/>
    </location>
</feature>
<dbReference type="Pfam" id="PF13837">
    <property type="entry name" value="Myb_DNA-bind_4"/>
    <property type="match status" value="1"/>
</dbReference>
<dbReference type="AlphaFoldDB" id="A0A9D4PU16"/>
<dbReference type="EMBL" id="JABSTV010001251">
    <property type="protein sequence ID" value="KAH7952384.1"/>
    <property type="molecule type" value="Genomic_DNA"/>
</dbReference>
<evidence type="ECO:0000313" key="2">
    <source>
        <dbReference type="EMBL" id="KAH7952384.1"/>
    </source>
</evidence>
<reference evidence="2" key="1">
    <citation type="journal article" date="2020" name="Cell">
        <title>Large-Scale Comparative Analyses of Tick Genomes Elucidate Their Genetic Diversity and Vector Capacities.</title>
        <authorList>
            <consortium name="Tick Genome and Microbiome Consortium (TIGMIC)"/>
            <person name="Jia N."/>
            <person name="Wang J."/>
            <person name="Shi W."/>
            <person name="Du L."/>
            <person name="Sun Y."/>
            <person name="Zhan W."/>
            <person name="Jiang J.F."/>
            <person name="Wang Q."/>
            <person name="Zhang B."/>
            <person name="Ji P."/>
            <person name="Bell-Sakyi L."/>
            <person name="Cui X.M."/>
            <person name="Yuan T.T."/>
            <person name="Jiang B.G."/>
            <person name="Yang W.F."/>
            <person name="Lam T.T."/>
            <person name="Chang Q.C."/>
            <person name="Ding S.J."/>
            <person name="Wang X.J."/>
            <person name="Zhu J.G."/>
            <person name="Ruan X.D."/>
            <person name="Zhao L."/>
            <person name="Wei J.T."/>
            <person name="Ye R.Z."/>
            <person name="Que T.C."/>
            <person name="Du C.H."/>
            <person name="Zhou Y.H."/>
            <person name="Cheng J.X."/>
            <person name="Dai P.F."/>
            <person name="Guo W.B."/>
            <person name="Han X.H."/>
            <person name="Huang E.J."/>
            <person name="Li L.F."/>
            <person name="Wei W."/>
            <person name="Gao Y.C."/>
            <person name="Liu J.Z."/>
            <person name="Shao H.Z."/>
            <person name="Wang X."/>
            <person name="Wang C.C."/>
            <person name="Yang T.C."/>
            <person name="Huo Q.B."/>
            <person name="Li W."/>
            <person name="Chen H.Y."/>
            <person name="Chen S.E."/>
            <person name="Zhou L.G."/>
            <person name="Ni X.B."/>
            <person name="Tian J.H."/>
            <person name="Sheng Y."/>
            <person name="Liu T."/>
            <person name="Pan Y.S."/>
            <person name="Xia L.Y."/>
            <person name="Li J."/>
            <person name="Zhao F."/>
            <person name="Cao W.C."/>
        </authorList>
    </citation>
    <scope>NUCLEOTIDE SEQUENCE</scope>
    <source>
        <strain evidence="2">Rsan-2018</strain>
    </source>
</reference>
<dbReference type="InterPro" id="IPR044822">
    <property type="entry name" value="Myb_DNA-bind_4"/>
</dbReference>
<evidence type="ECO:0000313" key="3">
    <source>
        <dbReference type="Proteomes" id="UP000821837"/>
    </source>
</evidence>
<organism evidence="2 3">
    <name type="scientific">Rhipicephalus sanguineus</name>
    <name type="common">Brown dog tick</name>
    <name type="synonym">Ixodes sanguineus</name>
    <dbReference type="NCBI Taxonomy" id="34632"/>
    <lineage>
        <taxon>Eukaryota</taxon>
        <taxon>Metazoa</taxon>
        <taxon>Ecdysozoa</taxon>
        <taxon>Arthropoda</taxon>
        <taxon>Chelicerata</taxon>
        <taxon>Arachnida</taxon>
        <taxon>Acari</taxon>
        <taxon>Parasitiformes</taxon>
        <taxon>Ixodida</taxon>
        <taxon>Ixodoidea</taxon>
        <taxon>Ixodidae</taxon>
        <taxon>Rhipicephalinae</taxon>
        <taxon>Rhipicephalus</taxon>
        <taxon>Rhipicephalus</taxon>
    </lineage>
</organism>
<accession>A0A9D4PU16</accession>
<gene>
    <name evidence="2" type="ORF">HPB52_022184</name>
</gene>
<evidence type="ECO:0000259" key="1">
    <source>
        <dbReference type="Pfam" id="PF13837"/>
    </source>
</evidence>
<comment type="caution">
    <text evidence="2">The sequence shown here is derived from an EMBL/GenBank/DDBJ whole genome shotgun (WGS) entry which is preliminary data.</text>
</comment>
<sequence length="73" mass="8364">MWTAIAAELPHETGIERSPLQCENRLKTVNHRYNNARKRNRQSGVNPIEVPYADEMSKLAAVDYSVLPESQIR</sequence>
<reference evidence="2" key="2">
    <citation type="submission" date="2021-09" db="EMBL/GenBank/DDBJ databases">
        <authorList>
            <person name="Jia N."/>
            <person name="Wang J."/>
            <person name="Shi W."/>
            <person name="Du L."/>
            <person name="Sun Y."/>
            <person name="Zhan W."/>
            <person name="Jiang J."/>
            <person name="Wang Q."/>
            <person name="Zhang B."/>
            <person name="Ji P."/>
            <person name="Sakyi L.B."/>
            <person name="Cui X."/>
            <person name="Yuan T."/>
            <person name="Jiang B."/>
            <person name="Yang W."/>
            <person name="Lam T.T.-Y."/>
            <person name="Chang Q."/>
            <person name="Ding S."/>
            <person name="Wang X."/>
            <person name="Zhu J."/>
            <person name="Ruan X."/>
            <person name="Zhao L."/>
            <person name="Wei J."/>
            <person name="Que T."/>
            <person name="Du C."/>
            <person name="Cheng J."/>
            <person name="Dai P."/>
            <person name="Han X."/>
            <person name="Huang E."/>
            <person name="Gao Y."/>
            <person name="Liu J."/>
            <person name="Shao H."/>
            <person name="Ye R."/>
            <person name="Li L."/>
            <person name="Wei W."/>
            <person name="Wang X."/>
            <person name="Wang C."/>
            <person name="Huo Q."/>
            <person name="Li W."/>
            <person name="Guo W."/>
            <person name="Chen H."/>
            <person name="Chen S."/>
            <person name="Zhou L."/>
            <person name="Zhou L."/>
            <person name="Ni X."/>
            <person name="Tian J."/>
            <person name="Zhou Y."/>
            <person name="Sheng Y."/>
            <person name="Liu T."/>
            <person name="Pan Y."/>
            <person name="Xia L."/>
            <person name="Li J."/>
            <person name="Zhao F."/>
            <person name="Cao W."/>
        </authorList>
    </citation>
    <scope>NUCLEOTIDE SEQUENCE</scope>
    <source>
        <strain evidence="2">Rsan-2018</strain>
        <tissue evidence="2">Larvae</tissue>
    </source>
</reference>